<gene>
    <name evidence="1" type="ORF">SCLCIDRAFT_135597</name>
</gene>
<keyword evidence="2" id="KW-1185">Reference proteome</keyword>
<accession>A0A0C2YZK4</accession>
<protein>
    <submittedName>
        <fullName evidence="1">Uncharacterized protein</fullName>
    </submittedName>
</protein>
<dbReference type="AlphaFoldDB" id="A0A0C2YZK4"/>
<evidence type="ECO:0000313" key="2">
    <source>
        <dbReference type="Proteomes" id="UP000053989"/>
    </source>
</evidence>
<dbReference type="InParanoid" id="A0A0C2YZK4"/>
<reference evidence="2" key="2">
    <citation type="submission" date="2015-01" db="EMBL/GenBank/DDBJ databases">
        <title>Evolutionary Origins and Diversification of the Mycorrhizal Mutualists.</title>
        <authorList>
            <consortium name="DOE Joint Genome Institute"/>
            <consortium name="Mycorrhizal Genomics Consortium"/>
            <person name="Kohler A."/>
            <person name="Kuo A."/>
            <person name="Nagy L.G."/>
            <person name="Floudas D."/>
            <person name="Copeland A."/>
            <person name="Barry K.W."/>
            <person name="Cichocki N."/>
            <person name="Veneault-Fourrey C."/>
            <person name="LaButti K."/>
            <person name="Lindquist E.A."/>
            <person name="Lipzen A."/>
            <person name="Lundell T."/>
            <person name="Morin E."/>
            <person name="Murat C."/>
            <person name="Riley R."/>
            <person name="Ohm R."/>
            <person name="Sun H."/>
            <person name="Tunlid A."/>
            <person name="Henrissat B."/>
            <person name="Grigoriev I.V."/>
            <person name="Hibbett D.S."/>
            <person name="Martin F."/>
        </authorList>
    </citation>
    <scope>NUCLEOTIDE SEQUENCE [LARGE SCALE GENOMIC DNA]</scope>
    <source>
        <strain evidence="2">Foug A</strain>
    </source>
</reference>
<dbReference type="EMBL" id="KN822143">
    <property type="protein sequence ID" value="KIM55008.1"/>
    <property type="molecule type" value="Genomic_DNA"/>
</dbReference>
<proteinExistence type="predicted"/>
<dbReference type="Proteomes" id="UP000053989">
    <property type="component" value="Unassembled WGS sequence"/>
</dbReference>
<evidence type="ECO:0000313" key="1">
    <source>
        <dbReference type="EMBL" id="KIM55008.1"/>
    </source>
</evidence>
<organism evidence="1 2">
    <name type="scientific">Scleroderma citrinum Foug A</name>
    <dbReference type="NCBI Taxonomy" id="1036808"/>
    <lineage>
        <taxon>Eukaryota</taxon>
        <taxon>Fungi</taxon>
        <taxon>Dikarya</taxon>
        <taxon>Basidiomycota</taxon>
        <taxon>Agaricomycotina</taxon>
        <taxon>Agaricomycetes</taxon>
        <taxon>Agaricomycetidae</taxon>
        <taxon>Boletales</taxon>
        <taxon>Sclerodermatineae</taxon>
        <taxon>Sclerodermataceae</taxon>
        <taxon>Scleroderma</taxon>
    </lineage>
</organism>
<dbReference type="STRING" id="1036808.A0A0C2YZK4"/>
<sequence>MCIDSCTAFVGPYADLDTCPECSEARFDQQWQNRGNKHPHAVFHTIPIGPQLQALWQHPESTEKMHYCRNKTQQILDTLLIDDCLVNMYDDIFCGSAYLQGVYNGTITPDDTLHMISIDGAQLFKSKESDCWIYIWIILELLPDHRYKKKHVLPGAIIPGLKKLKFIESFLSLGLLNVQLT</sequence>
<dbReference type="HOGENOM" id="CLU_007337_1_2_1"/>
<dbReference type="OrthoDB" id="3261594at2759"/>
<name>A0A0C2YZK4_9AGAM</name>
<reference evidence="1 2" key="1">
    <citation type="submission" date="2014-04" db="EMBL/GenBank/DDBJ databases">
        <authorList>
            <consortium name="DOE Joint Genome Institute"/>
            <person name="Kuo A."/>
            <person name="Kohler A."/>
            <person name="Nagy L.G."/>
            <person name="Floudas D."/>
            <person name="Copeland A."/>
            <person name="Barry K.W."/>
            <person name="Cichocki N."/>
            <person name="Veneault-Fourrey C."/>
            <person name="LaButti K."/>
            <person name="Lindquist E.A."/>
            <person name="Lipzen A."/>
            <person name="Lundell T."/>
            <person name="Morin E."/>
            <person name="Murat C."/>
            <person name="Sun H."/>
            <person name="Tunlid A."/>
            <person name="Henrissat B."/>
            <person name="Grigoriev I.V."/>
            <person name="Hibbett D.S."/>
            <person name="Martin F."/>
            <person name="Nordberg H.P."/>
            <person name="Cantor M.N."/>
            <person name="Hua S.X."/>
        </authorList>
    </citation>
    <scope>NUCLEOTIDE SEQUENCE [LARGE SCALE GENOMIC DNA]</scope>
    <source>
        <strain evidence="1 2">Foug A</strain>
    </source>
</reference>